<dbReference type="CDD" id="cd00860">
    <property type="entry name" value="ThrRS_anticodon"/>
    <property type="match status" value="1"/>
</dbReference>
<keyword evidence="11" id="KW-0496">Mitochondrion</keyword>
<dbReference type="EC" id="6.1.1.3" evidence="3"/>
<dbReference type="Gene3D" id="3.40.50.800">
    <property type="entry name" value="Anticodon-binding domain"/>
    <property type="match status" value="1"/>
</dbReference>
<dbReference type="Pfam" id="PF00587">
    <property type="entry name" value="tRNA-synt_2b"/>
    <property type="match status" value="1"/>
</dbReference>
<accession>A0A4P9YWZ9</accession>
<comment type="similarity">
    <text evidence="2">Belongs to the class-II aminoacyl-tRNA synthetase family.</text>
</comment>
<dbReference type="Gene3D" id="3.30.980.10">
    <property type="entry name" value="Threonyl-trna Synthetase, Chain A, domain 2"/>
    <property type="match status" value="1"/>
</dbReference>
<dbReference type="OrthoDB" id="5423599at2759"/>
<dbReference type="InterPro" id="IPR002320">
    <property type="entry name" value="Thr-tRNA-ligase_IIa"/>
</dbReference>
<gene>
    <name evidence="16" type="ORF">SYNPS1DRAFT_16973</name>
</gene>
<comment type="subcellular location">
    <subcellularLocation>
        <location evidence="1">Mitochondrion matrix</location>
    </subcellularLocation>
</comment>
<evidence type="ECO:0000256" key="10">
    <source>
        <dbReference type="ARBA" id="ARBA00022946"/>
    </source>
</evidence>
<dbReference type="SUPFAM" id="SSF55681">
    <property type="entry name" value="Class II aaRS and biotin synthetases"/>
    <property type="match status" value="1"/>
</dbReference>
<evidence type="ECO:0000256" key="8">
    <source>
        <dbReference type="ARBA" id="ARBA00022840"/>
    </source>
</evidence>
<protein>
    <recommendedName>
        <fullName evidence="3">threonine--tRNA ligase</fullName>
        <ecNumber evidence="3">6.1.1.3</ecNumber>
    </recommendedName>
    <alternativeName>
        <fullName evidence="13">Threonyl-tRNA synthetase</fullName>
    </alternativeName>
</protein>
<evidence type="ECO:0000313" key="17">
    <source>
        <dbReference type="Proteomes" id="UP000278143"/>
    </source>
</evidence>
<dbReference type="AlphaFoldDB" id="A0A4P9YWZ9"/>
<dbReference type="PRINTS" id="PR01047">
    <property type="entry name" value="TRNASYNTHTHR"/>
</dbReference>
<dbReference type="PANTHER" id="PTHR11451">
    <property type="entry name" value="THREONINE-TRNA LIGASE"/>
    <property type="match status" value="1"/>
</dbReference>
<dbReference type="PANTHER" id="PTHR11451:SF44">
    <property type="entry name" value="THREONINE--TRNA LIGASE, CHLOROPLASTIC_MITOCHONDRIAL 2"/>
    <property type="match status" value="1"/>
</dbReference>
<evidence type="ECO:0000256" key="13">
    <source>
        <dbReference type="ARBA" id="ARBA00031900"/>
    </source>
</evidence>
<feature type="domain" description="Aminoacyl-transfer RNA synthetases class-II family profile" evidence="15">
    <location>
        <begin position="224"/>
        <end position="527"/>
    </location>
</feature>
<dbReference type="InterPro" id="IPR018163">
    <property type="entry name" value="Thr/Ala-tRNA-synth_IIc_edit"/>
</dbReference>
<dbReference type="SUPFAM" id="SSF55186">
    <property type="entry name" value="ThrRS/AlaRS common domain"/>
    <property type="match status" value="1"/>
</dbReference>
<dbReference type="SUPFAM" id="SSF52954">
    <property type="entry name" value="Class II aaRS ABD-related"/>
    <property type="match status" value="1"/>
</dbReference>
<evidence type="ECO:0000313" key="16">
    <source>
        <dbReference type="EMBL" id="RKP24587.1"/>
    </source>
</evidence>
<evidence type="ECO:0000256" key="1">
    <source>
        <dbReference type="ARBA" id="ARBA00004305"/>
    </source>
</evidence>
<proteinExistence type="inferred from homology"/>
<evidence type="ECO:0000256" key="3">
    <source>
        <dbReference type="ARBA" id="ARBA00013163"/>
    </source>
</evidence>
<keyword evidence="5" id="KW-0479">Metal-binding</keyword>
<dbReference type="GO" id="GO:0005759">
    <property type="term" value="C:mitochondrial matrix"/>
    <property type="evidence" value="ECO:0007669"/>
    <property type="project" value="UniProtKB-SubCell"/>
</dbReference>
<dbReference type="NCBIfam" id="TIGR00418">
    <property type="entry name" value="thrS"/>
    <property type="match status" value="1"/>
</dbReference>
<evidence type="ECO:0000256" key="12">
    <source>
        <dbReference type="ARBA" id="ARBA00023146"/>
    </source>
</evidence>
<dbReference type="InterPro" id="IPR047246">
    <property type="entry name" value="ThrRS_anticodon"/>
</dbReference>
<evidence type="ECO:0000256" key="6">
    <source>
        <dbReference type="ARBA" id="ARBA00022741"/>
    </source>
</evidence>
<keyword evidence="7" id="KW-0862">Zinc</keyword>
<dbReference type="Proteomes" id="UP000278143">
    <property type="component" value="Unassembled WGS sequence"/>
</dbReference>
<dbReference type="GO" id="GO:0004829">
    <property type="term" value="F:threonine-tRNA ligase activity"/>
    <property type="evidence" value="ECO:0007669"/>
    <property type="project" value="UniProtKB-EC"/>
</dbReference>
<sequence length="616" mass="69538">MGGSVNRQSDAPHFAYDYLLLPSASSASIRAQLQQLLASSSSSSSDGEYVYARIAQLLNEVDVRHVSEHDLKALEARISTIAQAGLAIERLDVPLAVAASLLQDDPLKVYYMRHKYGAQDTVPLYRVGDYIDVARGPLLPRTDLLQHTALTAASATHWWAARDKAQARQAMSRIRGVCFPTALQHRRWRQRQTEAHQRDHRVIGAQQQLFYFDAASPGGPFFLPHGTRIVERLFAFLRAEYRRFGYDEVMTPMIFKRSLWEQSGHWQNYADDMFAVRGGLPDSDAHATPPAAATAPADWYGLKPMNCPAHCLIYASQPRAAHELPVRLADFGSLHRWEAAGALSGLTRVRNFHQDDAHIFCRRDQVGEEIRSTLDMVERIYSTLQFHEYELTLSTRPEQHYIGTVEDWTAAEAALSDALNATGRAWQTNPGDGAFYGPKIDIYISDALGRRHQTATIQLDFQLPQRFNLSYTDAEGEPQRPVIIHRAIMGSLERMLAILTEHYGGHWPLWQSPRQVMLCPVAPAFVPYAHDVRKRLVAHHEQYGLPLYADVNATGQNLGKMVRQAEKLRYNYILVLGEQEATRQQVAVRRRGERQSTAMAVDEFGAHLLRAIQARE</sequence>
<keyword evidence="4" id="KW-0436">Ligase</keyword>
<dbReference type="Gene3D" id="3.30.930.10">
    <property type="entry name" value="Bira Bifunctional Protein, Domain 2"/>
    <property type="match status" value="1"/>
</dbReference>
<dbReference type="EMBL" id="KZ990140">
    <property type="protein sequence ID" value="RKP24587.1"/>
    <property type="molecule type" value="Genomic_DNA"/>
</dbReference>
<keyword evidence="10" id="KW-0809">Transit peptide</keyword>
<dbReference type="Pfam" id="PF03129">
    <property type="entry name" value="HGTP_anticodon"/>
    <property type="match status" value="1"/>
</dbReference>
<dbReference type="InterPro" id="IPR045864">
    <property type="entry name" value="aa-tRNA-synth_II/BPL/LPL"/>
</dbReference>
<dbReference type="GO" id="GO:0006435">
    <property type="term" value="P:threonyl-tRNA aminoacylation"/>
    <property type="evidence" value="ECO:0007669"/>
    <property type="project" value="InterPro"/>
</dbReference>
<reference evidence="17" key="1">
    <citation type="journal article" date="2018" name="Nat. Microbiol.">
        <title>Leveraging single-cell genomics to expand the fungal tree of life.</title>
        <authorList>
            <person name="Ahrendt S.R."/>
            <person name="Quandt C.A."/>
            <person name="Ciobanu D."/>
            <person name="Clum A."/>
            <person name="Salamov A."/>
            <person name="Andreopoulos B."/>
            <person name="Cheng J.F."/>
            <person name="Woyke T."/>
            <person name="Pelin A."/>
            <person name="Henrissat B."/>
            <person name="Reynolds N.K."/>
            <person name="Benny G.L."/>
            <person name="Smith M.E."/>
            <person name="James T.Y."/>
            <person name="Grigoriev I.V."/>
        </authorList>
    </citation>
    <scope>NUCLEOTIDE SEQUENCE [LARGE SCALE GENOMIC DNA]</scope>
    <source>
        <strain evidence="17">Benny S71-1</strain>
    </source>
</reference>
<keyword evidence="9" id="KW-0648">Protein biosynthesis</keyword>
<comment type="catalytic activity">
    <reaction evidence="14">
        <text>tRNA(Thr) + L-threonine + ATP = L-threonyl-tRNA(Thr) + AMP + diphosphate + H(+)</text>
        <dbReference type="Rhea" id="RHEA:24624"/>
        <dbReference type="Rhea" id="RHEA-COMP:9670"/>
        <dbReference type="Rhea" id="RHEA-COMP:9704"/>
        <dbReference type="ChEBI" id="CHEBI:15378"/>
        <dbReference type="ChEBI" id="CHEBI:30616"/>
        <dbReference type="ChEBI" id="CHEBI:33019"/>
        <dbReference type="ChEBI" id="CHEBI:57926"/>
        <dbReference type="ChEBI" id="CHEBI:78442"/>
        <dbReference type="ChEBI" id="CHEBI:78534"/>
        <dbReference type="ChEBI" id="CHEBI:456215"/>
        <dbReference type="EC" id="6.1.1.3"/>
    </reaction>
</comment>
<dbReference type="InterPro" id="IPR004154">
    <property type="entry name" value="Anticodon-bd"/>
</dbReference>
<dbReference type="FunFam" id="3.30.930.10:FF:000039">
    <property type="entry name" value="Threonyl-tRNA synthetase, mitochondrial"/>
    <property type="match status" value="1"/>
</dbReference>
<dbReference type="CDD" id="cd00771">
    <property type="entry name" value="ThrRS_core"/>
    <property type="match status" value="1"/>
</dbReference>
<dbReference type="HAMAP" id="MF_00184">
    <property type="entry name" value="Thr_tRNA_synth"/>
    <property type="match status" value="1"/>
</dbReference>
<evidence type="ECO:0000259" key="15">
    <source>
        <dbReference type="PROSITE" id="PS50862"/>
    </source>
</evidence>
<name>A0A4P9YWZ9_9FUNG</name>
<dbReference type="GO" id="GO:0046872">
    <property type="term" value="F:metal ion binding"/>
    <property type="evidence" value="ECO:0007669"/>
    <property type="project" value="UniProtKB-KW"/>
</dbReference>
<evidence type="ECO:0000256" key="7">
    <source>
        <dbReference type="ARBA" id="ARBA00022833"/>
    </source>
</evidence>
<evidence type="ECO:0000256" key="14">
    <source>
        <dbReference type="ARBA" id="ARBA00049515"/>
    </source>
</evidence>
<dbReference type="InterPro" id="IPR033728">
    <property type="entry name" value="ThrRS_core"/>
</dbReference>
<evidence type="ECO:0000256" key="2">
    <source>
        <dbReference type="ARBA" id="ARBA00008226"/>
    </source>
</evidence>
<dbReference type="PROSITE" id="PS50862">
    <property type="entry name" value="AA_TRNA_LIGASE_II"/>
    <property type="match status" value="1"/>
</dbReference>
<dbReference type="GO" id="GO:0005524">
    <property type="term" value="F:ATP binding"/>
    <property type="evidence" value="ECO:0007669"/>
    <property type="project" value="UniProtKB-KW"/>
</dbReference>
<keyword evidence="8" id="KW-0067">ATP-binding</keyword>
<keyword evidence="12" id="KW-0030">Aminoacyl-tRNA synthetase</keyword>
<evidence type="ECO:0000256" key="11">
    <source>
        <dbReference type="ARBA" id="ARBA00023128"/>
    </source>
</evidence>
<dbReference type="InterPro" id="IPR036621">
    <property type="entry name" value="Anticodon-bd_dom_sf"/>
</dbReference>
<dbReference type="InterPro" id="IPR006195">
    <property type="entry name" value="aa-tRNA-synth_II"/>
</dbReference>
<organism evidence="16 17">
    <name type="scientific">Syncephalis pseudoplumigaleata</name>
    <dbReference type="NCBI Taxonomy" id="1712513"/>
    <lineage>
        <taxon>Eukaryota</taxon>
        <taxon>Fungi</taxon>
        <taxon>Fungi incertae sedis</taxon>
        <taxon>Zoopagomycota</taxon>
        <taxon>Zoopagomycotina</taxon>
        <taxon>Zoopagomycetes</taxon>
        <taxon>Zoopagales</taxon>
        <taxon>Piptocephalidaceae</taxon>
        <taxon>Syncephalis</taxon>
    </lineage>
</organism>
<evidence type="ECO:0000256" key="9">
    <source>
        <dbReference type="ARBA" id="ARBA00022917"/>
    </source>
</evidence>
<keyword evidence="17" id="KW-1185">Reference proteome</keyword>
<dbReference type="InterPro" id="IPR002314">
    <property type="entry name" value="aa-tRNA-synt_IIb"/>
</dbReference>
<keyword evidence="6" id="KW-0547">Nucleotide-binding</keyword>
<evidence type="ECO:0000256" key="4">
    <source>
        <dbReference type="ARBA" id="ARBA00022598"/>
    </source>
</evidence>
<evidence type="ECO:0000256" key="5">
    <source>
        <dbReference type="ARBA" id="ARBA00022723"/>
    </source>
</evidence>